<dbReference type="InterPro" id="IPR001584">
    <property type="entry name" value="Integrase_cat-core"/>
</dbReference>
<evidence type="ECO:0000313" key="4">
    <source>
        <dbReference type="Proteomes" id="UP001500305"/>
    </source>
</evidence>
<accession>A0ABP5RUM9</accession>
<keyword evidence="4" id="KW-1185">Reference proteome</keyword>
<dbReference type="Pfam" id="PF13333">
    <property type="entry name" value="rve_2"/>
    <property type="match status" value="1"/>
</dbReference>
<dbReference type="InterPro" id="IPR012337">
    <property type="entry name" value="RNaseH-like_sf"/>
</dbReference>
<organism evidence="3 4">
    <name type="scientific">Kitasatospora cystarginea</name>
    <dbReference type="NCBI Taxonomy" id="58350"/>
    <lineage>
        <taxon>Bacteria</taxon>
        <taxon>Bacillati</taxon>
        <taxon>Actinomycetota</taxon>
        <taxon>Actinomycetes</taxon>
        <taxon>Kitasatosporales</taxon>
        <taxon>Streptomycetaceae</taxon>
        <taxon>Kitasatospora</taxon>
    </lineage>
</organism>
<reference evidence="4" key="1">
    <citation type="journal article" date="2019" name="Int. J. Syst. Evol. Microbiol.">
        <title>The Global Catalogue of Microorganisms (GCM) 10K type strain sequencing project: providing services to taxonomists for standard genome sequencing and annotation.</title>
        <authorList>
            <consortium name="The Broad Institute Genomics Platform"/>
            <consortium name="The Broad Institute Genome Sequencing Center for Infectious Disease"/>
            <person name="Wu L."/>
            <person name="Ma J."/>
        </authorList>
    </citation>
    <scope>NUCLEOTIDE SEQUENCE [LARGE SCALE GENOMIC DNA]</scope>
    <source>
        <strain evidence="4">JCM 7356</strain>
    </source>
</reference>
<dbReference type="EMBL" id="BAAATR010000054">
    <property type="protein sequence ID" value="GAA2276404.1"/>
    <property type="molecule type" value="Genomic_DNA"/>
</dbReference>
<evidence type="ECO:0000259" key="2">
    <source>
        <dbReference type="Pfam" id="PF13333"/>
    </source>
</evidence>
<comment type="caution">
    <text evidence="3">The sequence shown here is derived from an EMBL/GenBank/DDBJ whole genome shotgun (WGS) entry which is preliminary data.</text>
</comment>
<feature type="domain" description="Integrase catalytic" evidence="2">
    <location>
        <begin position="51"/>
        <end position="97"/>
    </location>
</feature>
<dbReference type="Proteomes" id="UP001500305">
    <property type="component" value="Unassembled WGS sequence"/>
</dbReference>
<gene>
    <name evidence="3" type="ORF">GCM10010430_72950</name>
</gene>
<evidence type="ECO:0000313" key="3">
    <source>
        <dbReference type="EMBL" id="GAA2276404.1"/>
    </source>
</evidence>
<evidence type="ECO:0000256" key="1">
    <source>
        <dbReference type="SAM" id="MobiDB-lite"/>
    </source>
</evidence>
<sequence length="112" mass="12702">MARVALDPTAEGNDRRSNWTCTTCCTPPPRRCGPTVQINTCGDPETHVARETELIDRTTFPTRHHAEQALFAYIEGFYNPRRRHSANGQLSPAEFERRHTAKTPHRVLYAVA</sequence>
<protein>
    <recommendedName>
        <fullName evidence="2">Integrase catalytic domain-containing protein</fullName>
    </recommendedName>
</protein>
<dbReference type="SUPFAM" id="SSF53098">
    <property type="entry name" value="Ribonuclease H-like"/>
    <property type="match status" value="1"/>
</dbReference>
<feature type="region of interest" description="Disordered" evidence="1">
    <location>
        <begin position="84"/>
        <end position="103"/>
    </location>
</feature>
<name>A0ABP5RUM9_9ACTN</name>
<proteinExistence type="predicted"/>